<sequence>MTMNSLLQEGIRRSKPRAVSGGERGWINPSITRGYPEERSEIFLMTTTCSFASELFLGPKLSSYTEMTMNSLLQEGIRRSKPRAVSGGECGWINPSITRGYPEERSEMLSIGCDK</sequence>
<evidence type="ECO:0000313" key="3">
    <source>
        <dbReference type="Proteomes" id="UP001303046"/>
    </source>
</evidence>
<feature type="region of interest" description="Disordered" evidence="1">
    <location>
        <begin position="1"/>
        <end position="23"/>
    </location>
</feature>
<dbReference type="Proteomes" id="UP001303046">
    <property type="component" value="Unassembled WGS sequence"/>
</dbReference>
<organism evidence="2 3">
    <name type="scientific">Necator americanus</name>
    <name type="common">Human hookworm</name>
    <dbReference type="NCBI Taxonomy" id="51031"/>
    <lineage>
        <taxon>Eukaryota</taxon>
        <taxon>Metazoa</taxon>
        <taxon>Ecdysozoa</taxon>
        <taxon>Nematoda</taxon>
        <taxon>Chromadorea</taxon>
        <taxon>Rhabditida</taxon>
        <taxon>Rhabditina</taxon>
        <taxon>Rhabditomorpha</taxon>
        <taxon>Strongyloidea</taxon>
        <taxon>Ancylostomatidae</taxon>
        <taxon>Bunostominae</taxon>
        <taxon>Necator</taxon>
    </lineage>
</organism>
<comment type="caution">
    <text evidence="2">The sequence shown here is derived from an EMBL/GenBank/DDBJ whole genome shotgun (WGS) entry which is preliminary data.</text>
</comment>
<evidence type="ECO:0000256" key="1">
    <source>
        <dbReference type="SAM" id="MobiDB-lite"/>
    </source>
</evidence>
<gene>
    <name evidence="2" type="primary">Necator_chrI.g3415</name>
    <name evidence="2" type="ORF">RB195_007286</name>
</gene>
<accession>A0ABR1BZJ2</accession>
<dbReference type="EMBL" id="JAVFWL010000001">
    <property type="protein sequence ID" value="KAK6730724.1"/>
    <property type="molecule type" value="Genomic_DNA"/>
</dbReference>
<reference evidence="2 3" key="1">
    <citation type="submission" date="2023-08" db="EMBL/GenBank/DDBJ databases">
        <title>A Necator americanus chromosomal reference genome.</title>
        <authorList>
            <person name="Ilik V."/>
            <person name="Petrzelkova K.J."/>
            <person name="Pardy F."/>
            <person name="Fuh T."/>
            <person name="Niatou-Singa F.S."/>
            <person name="Gouil Q."/>
            <person name="Baker L."/>
            <person name="Ritchie M.E."/>
            <person name="Jex A.R."/>
            <person name="Gazzola D."/>
            <person name="Li H."/>
            <person name="Toshio Fujiwara R."/>
            <person name="Zhan B."/>
            <person name="Aroian R.V."/>
            <person name="Pafco B."/>
            <person name="Schwarz E.M."/>
        </authorList>
    </citation>
    <scope>NUCLEOTIDE SEQUENCE [LARGE SCALE GENOMIC DNA]</scope>
    <source>
        <strain evidence="2 3">Aroian</strain>
        <tissue evidence="2">Whole animal</tissue>
    </source>
</reference>
<name>A0ABR1BZJ2_NECAM</name>
<evidence type="ECO:0000313" key="2">
    <source>
        <dbReference type="EMBL" id="KAK6730724.1"/>
    </source>
</evidence>
<keyword evidence="3" id="KW-1185">Reference proteome</keyword>
<proteinExistence type="predicted"/>
<protein>
    <submittedName>
        <fullName evidence="2">Uncharacterized protein</fullName>
    </submittedName>
</protein>